<dbReference type="InterPro" id="IPR001647">
    <property type="entry name" value="HTH_TetR"/>
</dbReference>
<keyword evidence="5" id="KW-1185">Reference proteome</keyword>
<dbReference type="PANTHER" id="PTHR30055:SF235">
    <property type="entry name" value="TRANSCRIPTIONAL REGULATORY PROTEIN"/>
    <property type="match status" value="1"/>
</dbReference>
<dbReference type="Pfam" id="PF17939">
    <property type="entry name" value="TetR_C_30"/>
    <property type="match status" value="1"/>
</dbReference>
<dbReference type="RefSeq" id="WP_179589244.1">
    <property type="nucleotide sequence ID" value="NZ_JACBYR010000002.1"/>
</dbReference>
<keyword evidence="1 2" id="KW-0238">DNA-binding</keyword>
<dbReference type="Pfam" id="PF00440">
    <property type="entry name" value="TetR_N"/>
    <property type="match status" value="1"/>
</dbReference>
<dbReference type="InterPro" id="IPR050109">
    <property type="entry name" value="HTH-type_TetR-like_transc_reg"/>
</dbReference>
<dbReference type="GO" id="GO:0000976">
    <property type="term" value="F:transcription cis-regulatory region binding"/>
    <property type="evidence" value="ECO:0007669"/>
    <property type="project" value="TreeGrafter"/>
</dbReference>
<evidence type="ECO:0000256" key="2">
    <source>
        <dbReference type="PROSITE-ProRule" id="PRU00335"/>
    </source>
</evidence>
<evidence type="ECO:0000256" key="1">
    <source>
        <dbReference type="ARBA" id="ARBA00023125"/>
    </source>
</evidence>
<gene>
    <name evidence="4" type="ORF">FHW18_004579</name>
</gene>
<dbReference type="SUPFAM" id="SSF46689">
    <property type="entry name" value="Homeodomain-like"/>
    <property type="match status" value="1"/>
</dbReference>
<dbReference type="InterPro" id="IPR036271">
    <property type="entry name" value="Tet_transcr_reg_TetR-rel_C_sf"/>
</dbReference>
<dbReference type="PROSITE" id="PS50977">
    <property type="entry name" value="HTH_TETR_2"/>
    <property type="match status" value="1"/>
</dbReference>
<dbReference type="PANTHER" id="PTHR30055">
    <property type="entry name" value="HTH-TYPE TRANSCRIPTIONAL REGULATOR RUTR"/>
    <property type="match status" value="1"/>
</dbReference>
<evidence type="ECO:0000313" key="5">
    <source>
        <dbReference type="Proteomes" id="UP000542125"/>
    </source>
</evidence>
<dbReference type="Proteomes" id="UP000542125">
    <property type="component" value="Unassembled WGS sequence"/>
</dbReference>
<evidence type="ECO:0000313" key="4">
    <source>
        <dbReference type="EMBL" id="NYE85272.1"/>
    </source>
</evidence>
<sequence>MPAISKPTLTRPARAVRKPSLALADDTPAHDESARDRLVAAAMELFARRGYNHVSIRDIATRAGVNSALIAYYFGNKETLFRHVYFEAARPINEERIVLFDALERASKRPTIEAVIAAWLTPMFHMKSLANGSPISEMSLSLTADHAELSDQMNTEIYSEVNERLLVLLESRLPGASRRSLAWRLYFLIGAVVTITRPHAEGMRRFSHGDCAGEDTEEMMRELISYAAAGFRAVPRSQQTAA</sequence>
<dbReference type="GO" id="GO:0003700">
    <property type="term" value="F:DNA-binding transcription factor activity"/>
    <property type="evidence" value="ECO:0007669"/>
    <property type="project" value="TreeGrafter"/>
</dbReference>
<protein>
    <submittedName>
        <fullName evidence="4">AcrR family transcriptional regulator</fullName>
    </submittedName>
</protein>
<dbReference type="AlphaFoldDB" id="A0A7Y9IY63"/>
<dbReference type="Gene3D" id="1.10.357.10">
    <property type="entry name" value="Tetracycline Repressor, domain 2"/>
    <property type="match status" value="1"/>
</dbReference>
<accession>A0A7Y9IY63</accession>
<feature type="DNA-binding region" description="H-T-H motif" evidence="2">
    <location>
        <begin position="55"/>
        <end position="74"/>
    </location>
</feature>
<name>A0A7Y9IY63_9BURK</name>
<dbReference type="EMBL" id="JACBYR010000002">
    <property type="protein sequence ID" value="NYE85272.1"/>
    <property type="molecule type" value="Genomic_DNA"/>
</dbReference>
<proteinExistence type="predicted"/>
<comment type="caution">
    <text evidence="4">The sequence shown here is derived from an EMBL/GenBank/DDBJ whole genome shotgun (WGS) entry which is preliminary data.</text>
</comment>
<dbReference type="InterPro" id="IPR009057">
    <property type="entry name" value="Homeodomain-like_sf"/>
</dbReference>
<dbReference type="PRINTS" id="PR00455">
    <property type="entry name" value="HTHTETR"/>
</dbReference>
<dbReference type="SUPFAM" id="SSF48498">
    <property type="entry name" value="Tetracyclin repressor-like, C-terminal domain"/>
    <property type="match status" value="1"/>
</dbReference>
<reference evidence="4 5" key="1">
    <citation type="submission" date="2020-07" db="EMBL/GenBank/DDBJ databases">
        <title>Genomic Encyclopedia of Type Strains, Phase IV (KMG-V): Genome sequencing to study the core and pangenomes of soil and plant-associated prokaryotes.</title>
        <authorList>
            <person name="Whitman W."/>
        </authorList>
    </citation>
    <scope>NUCLEOTIDE SEQUENCE [LARGE SCALE GENOMIC DNA]</scope>
    <source>
        <strain evidence="4 5">SAS40</strain>
    </source>
</reference>
<organism evidence="4 5">
    <name type="scientific">Pigmentiphaga litoralis</name>
    <dbReference type="NCBI Taxonomy" id="516702"/>
    <lineage>
        <taxon>Bacteria</taxon>
        <taxon>Pseudomonadati</taxon>
        <taxon>Pseudomonadota</taxon>
        <taxon>Betaproteobacteria</taxon>
        <taxon>Burkholderiales</taxon>
        <taxon>Alcaligenaceae</taxon>
        <taxon>Pigmentiphaga</taxon>
    </lineage>
</organism>
<dbReference type="InterPro" id="IPR041586">
    <property type="entry name" value="PsrA_TetR_C"/>
</dbReference>
<evidence type="ECO:0000259" key="3">
    <source>
        <dbReference type="PROSITE" id="PS50977"/>
    </source>
</evidence>
<feature type="domain" description="HTH tetR-type" evidence="3">
    <location>
        <begin position="32"/>
        <end position="92"/>
    </location>
</feature>